<protein>
    <recommendedName>
        <fullName evidence="3">DUF3145 domain-containing protein</fullName>
    </recommendedName>
</protein>
<evidence type="ECO:0008006" key="3">
    <source>
        <dbReference type="Google" id="ProtNLM"/>
    </source>
</evidence>
<reference evidence="1 2" key="1">
    <citation type="submission" date="2022-06" db="EMBL/GenBank/DDBJ databases">
        <title>Genomic Encyclopedia of Archaeal and Bacterial Type Strains, Phase II (KMG-II): from individual species to whole genera.</title>
        <authorList>
            <person name="Goeker M."/>
        </authorList>
    </citation>
    <scope>NUCLEOTIDE SEQUENCE [LARGE SCALE GENOMIC DNA]</scope>
    <source>
        <strain evidence="1 2">DSM 45037</strain>
    </source>
</reference>
<name>A0ABT1H654_9NOCA</name>
<organism evidence="1 2">
    <name type="scientific">Williamsia serinedens</name>
    <dbReference type="NCBI Taxonomy" id="391736"/>
    <lineage>
        <taxon>Bacteria</taxon>
        <taxon>Bacillati</taxon>
        <taxon>Actinomycetota</taxon>
        <taxon>Actinomycetes</taxon>
        <taxon>Mycobacteriales</taxon>
        <taxon>Nocardiaceae</taxon>
        <taxon>Williamsia</taxon>
    </lineage>
</organism>
<proteinExistence type="predicted"/>
<evidence type="ECO:0000313" key="1">
    <source>
        <dbReference type="EMBL" id="MCP2162707.1"/>
    </source>
</evidence>
<evidence type="ECO:0000313" key="2">
    <source>
        <dbReference type="Proteomes" id="UP001205740"/>
    </source>
</evidence>
<dbReference type="EMBL" id="JAMTCG010000007">
    <property type="protein sequence ID" value="MCP2162707.1"/>
    <property type="molecule type" value="Genomic_DNA"/>
</dbReference>
<sequence>MPSSPSCAHSTEHRNHWRNTRTVRHNDTARVRHVDARSLGKTILVESTEGGKPVRRLEQFADVTTGVVYIHSSPTALCPHVEWALSSTLDARANLRWSAQEAGRGLQRATVDWTGPVGTAARLASALREWPVLRFEVTENPSDGVDGERYSHVPGLGLWRGSMSANGDVVVGEMQLRSMIDAAPDAIGLAGRLDAALGTAWDEALEPYRLGGAGAEVTWLHQRVG</sequence>
<dbReference type="Proteomes" id="UP001205740">
    <property type="component" value="Unassembled WGS sequence"/>
</dbReference>
<dbReference type="Pfam" id="PF11343">
    <property type="entry name" value="DUF3145"/>
    <property type="match status" value="1"/>
</dbReference>
<accession>A0ABT1H654</accession>
<dbReference type="InterPro" id="IPR021491">
    <property type="entry name" value="DUF3145"/>
</dbReference>
<keyword evidence="2" id="KW-1185">Reference proteome</keyword>
<gene>
    <name evidence="1" type="ORF">LX12_003915</name>
</gene>
<comment type="caution">
    <text evidence="1">The sequence shown here is derived from an EMBL/GenBank/DDBJ whole genome shotgun (WGS) entry which is preliminary data.</text>
</comment>